<dbReference type="GO" id="GO:0020037">
    <property type="term" value="F:heme binding"/>
    <property type="evidence" value="ECO:0007669"/>
    <property type="project" value="InterPro"/>
</dbReference>
<reference evidence="8 9" key="1">
    <citation type="submission" date="2016-04" db="EMBL/GenBank/DDBJ databases">
        <title>A degradative enzymes factory behind the ericoid mycorrhizal symbiosis.</title>
        <authorList>
            <consortium name="DOE Joint Genome Institute"/>
            <person name="Martino E."/>
            <person name="Morin E."/>
            <person name="Grelet G."/>
            <person name="Kuo A."/>
            <person name="Kohler A."/>
            <person name="Daghino S."/>
            <person name="Barry K."/>
            <person name="Choi C."/>
            <person name="Cichocki N."/>
            <person name="Clum A."/>
            <person name="Copeland A."/>
            <person name="Hainaut M."/>
            <person name="Haridas S."/>
            <person name="Labutti K."/>
            <person name="Lindquist E."/>
            <person name="Lipzen A."/>
            <person name="Khouja H.-R."/>
            <person name="Murat C."/>
            <person name="Ohm R."/>
            <person name="Olson A."/>
            <person name="Spatafora J."/>
            <person name="Veneault-Fourrey C."/>
            <person name="Henrissat B."/>
            <person name="Grigoriev I."/>
            <person name="Martin F."/>
            <person name="Perotto S."/>
        </authorList>
    </citation>
    <scope>NUCLEOTIDE SEQUENCE [LARGE SCALE GENOMIC DNA]</scope>
    <source>
        <strain evidence="8 9">E</strain>
    </source>
</reference>
<dbReference type="CDD" id="cd00302">
    <property type="entry name" value="cytochrome_P450"/>
    <property type="match status" value="1"/>
</dbReference>
<dbReference type="InterPro" id="IPR002403">
    <property type="entry name" value="Cyt_P450_E_grp-IV"/>
</dbReference>
<evidence type="ECO:0000256" key="6">
    <source>
        <dbReference type="PIRSR" id="PIRSR602403-1"/>
    </source>
</evidence>
<feature type="transmembrane region" description="Helical" evidence="7">
    <location>
        <begin position="12"/>
        <end position="29"/>
    </location>
</feature>
<dbReference type="GeneID" id="36586705"/>
<dbReference type="EMBL" id="KZ613895">
    <property type="protein sequence ID" value="PMD53147.1"/>
    <property type="molecule type" value="Genomic_DNA"/>
</dbReference>
<dbReference type="PANTHER" id="PTHR24304">
    <property type="entry name" value="CYTOCHROME P450 FAMILY 7"/>
    <property type="match status" value="1"/>
</dbReference>
<dbReference type="InterPro" id="IPR050529">
    <property type="entry name" value="CYP450_sterol_14alpha_dmase"/>
</dbReference>
<keyword evidence="4 6" id="KW-0479">Metal-binding</keyword>
<dbReference type="Pfam" id="PF00067">
    <property type="entry name" value="p450"/>
    <property type="match status" value="1"/>
</dbReference>
<dbReference type="InterPro" id="IPR001128">
    <property type="entry name" value="Cyt_P450"/>
</dbReference>
<gene>
    <name evidence="8" type="ORF">K444DRAFT_600592</name>
</gene>
<sequence>MTGFLAELSPTALVLLLTPITLITYYILFAPRIEFPPKAPKQTSEQYPVVGALAYFSEKWDFYRRSSRESPSGNFSFYLGKNAVVGLAGEIGRDVFYNTKEFGISQGQALNPRIPGPPELPGFLGKALSLDDDEFTPIFLRFLRSILTTERFSRDLPVLVHDAKEGLRTLATSSSTIINPFDVLFKVIFQLTARALCCNDLADQTELLDKIIHLFLTAGTSYNPRIILFPSLMKLLSPAYWKQMSASIRMYMLVKGILDQRKRSAKRDADPLQHLIDQGTADASIIQMLLTVLFAGIENSGKFAAWNLIYLSLNPKWKTQVLDEIKAAVAKYTTDRTAPLIEQLSSLPLEAWEREFPVIDMVLAETIRLQLQGVLFRKNVGGSDIKVGDEIIPNGAYVLYHNADVHLDPSIYPDPLKWDPSRHLPGNPESKKKRTEFLGWGAGKHSCGGIRFAKFENNIAVVSFLATYDFELCDEQGTVLKNGPEYNVNSQSFSQPDSPAYLRIWPREEIGEGLHEQCG</sequence>
<organism evidence="8 9">
    <name type="scientific">Hyaloscypha bicolor E</name>
    <dbReference type="NCBI Taxonomy" id="1095630"/>
    <lineage>
        <taxon>Eukaryota</taxon>
        <taxon>Fungi</taxon>
        <taxon>Dikarya</taxon>
        <taxon>Ascomycota</taxon>
        <taxon>Pezizomycotina</taxon>
        <taxon>Leotiomycetes</taxon>
        <taxon>Helotiales</taxon>
        <taxon>Hyaloscyphaceae</taxon>
        <taxon>Hyaloscypha</taxon>
        <taxon>Hyaloscypha bicolor</taxon>
    </lineage>
</organism>
<evidence type="ECO:0000256" key="1">
    <source>
        <dbReference type="ARBA" id="ARBA00001971"/>
    </source>
</evidence>
<keyword evidence="7" id="KW-1133">Transmembrane helix</keyword>
<dbReference type="SUPFAM" id="SSF48264">
    <property type="entry name" value="Cytochrome P450"/>
    <property type="match status" value="1"/>
</dbReference>
<dbReference type="Gene3D" id="1.10.630.10">
    <property type="entry name" value="Cytochrome P450"/>
    <property type="match status" value="1"/>
</dbReference>
<evidence type="ECO:0000256" key="3">
    <source>
        <dbReference type="ARBA" id="ARBA00022617"/>
    </source>
</evidence>
<keyword evidence="7" id="KW-0812">Transmembrane</keyword>
<keyword evidence="3 6" id="KW-0349">Heme</keyword>
<evidence type="ECO:0000313" key="8">
    <source>
        <dbReference type="EMBL" id="PMD53147.1"/>
    </source>
</evidence>
<feature type="binding site" description="axial binding residue" evidence="6">
    <location>
        <position position="447"/>
    </location>
    <ligand>
        <name>heme</name>
        <dbReference type="ChEBI" id="CHEBI:30413"/>
    </ligand>
    <ligandPart>
        <name>Fe</name>
        <dbReference type="ChEBI" id="CHEBI:18248"/>
    </ligandPart>
</feature>
<evidence type="ECO:0000256" key="5">
    <source>
        <dbReference type="ARBA" id="ARBA00023004"/>
    </source>
</evidence>
<name>A0A2J6SQU7_9HELO</name>
<protein>
    <submittedName>
        <fullName evidence="8">Cytochrome P450</fullName>
    </submittedName>
</protein>
<keyword evidence="7" id="KW-0472">Membrane</keyword>
<dbReference type="AlphaFoldDB" id="A0A2J6SQU7"/>
<dbReference type="OrthoDB" id="1055148at2759"/>
<dbReference type="GO" id="GO:0005506">
    <property type="term" value="F:iron ion binding"/>
    <property type="evidence" value="ECO:0007669"/>
    <property type="project" value="InterPro"/>
</dbReference>
<dbReference type="STRING" id="1095630.A0A2J6SQU7"/>
<evidence type="ECO:0000256" key="7">
    <source>
        <dbReference type="SAM" id="Phobius"/>
    </source>
</evidence>
<comment type="similarity">
    <text evidence="2">Belongs to the cytochrome P450 family.</text>
</comment>
<dbReference type="Proteomes" id="UP000235371">
    <property type="component" value="Unassembled WGS sequence"/>
</dbReference>
<dbReference type="RefSeq" id="XP_024730051.1">
    <property type="nucleotide sequence ID" value="XM_024878628.1"/>
</dbReference>
<evidence type="ECO:0000256" key="2">
    <source>
        <dbReference type="ARBA" id="ARBA00010617"/>
    </source>
</evidence>
<evidence type="ECO:0000313" key="9">
    <source>
        <dbReference type="Proteomes" id="UP000235371"/>
    </source>
</evidence>
<dbReference type="GO" id="GO:0016705">
    <property type="term" value="F:oxidoreductase activity, acting on paired donors, with incorporation or reduction of molecular oxygen"/>
    <property type="evidence" value="ECO:0007669"/>
    <property type="project" value="InterPro"/>
</dbReference>
<evidence type="ECO:0000256" key="4">
    <source>
        <dbReference type="ARBA" id="ARBA00022723"/>
    </source>
</evidence>
<dbReference type="InterPro" id="IPR036396">
    <property type="entry name" value="Cyt_P450_sf"/>
</dbReference>
<dbReference type="GO" id="GO:0004497">
    <property type="term" value="F:monooxygenase activity"/>
    <property type="evidence" value="ECO:0007669"/>
    <property type="project" value="InterPro"/>
</dbReference>
<proteinExistence type="inferred from homology"/>
<dbReference type="InParanoid" id="A0A2J6SQU7"/>
<dbReference type="PANTHER" id="PTHR24304:SF2">
    <property type="entry name" value="24-HYDROXYCHOLESTEROL 7-ALPHA-HYDROXYLASE"/>
    <property type="match status" value="1"/>
</dbReference>
<keyword evidence="9" id="KW-1185">Reference proteome</keyword>
<dbReference type="PRINTS" id="PR00465">
    <property type="entry name" value="EP450IV"/>
</dbReference>
<keyword evidence="5 6" id="KW-0408">Iron</keyword>
<accession>A0A2J6SQU7</accession>
<comment type="cofactor">
    <cofactor evidence="1 6">
        <name>heme</name>
        <dbReference type="ChEBI" id="CHEBI:30413"/>
    </cofactor>
</comment>